<dbReference type="InterPro" id="IPR003661">
    <property type="entry name" value="HisK_dim/P_dom"/>
</dbReference>
<dbReference type="Proteomes" id="UP000249056">
    <property type="component" value="Unassembled WGS sequence"/>
</dbReference>
<accession>A0A395IKE5</accession>
<dbReference type="InterPro" id="IPR036097">
    <property type="entry name" value="HisK_dim/P_sf"/>
</dbReference>
<comment type="caution">
    <text evidence="3">The sequence shown here is derived from an EMBL/GenBank/DDBJ whole genome shotgun (WGS) entry which is preliminary data.</text>
</comment>
<dbReference type="EMBL" id="QKRW01000036">
    <property type="protein sequence ID" value="RAL60842.1"/>
    <property type="molecule type" value="Genomic_DNA"/>
</dbReference>
<name>A0A395IKE5_9HELO</name>
<dbReference type="OrthoDB" id="303614at2759"/>
<evidence type="ECO:0000259" key="2">
    <source>
        <dbReference type="Pfam" id="PF00512"/>
    </source>
</evidence>
<dbReference type="AlphaFoldDB" id="A0A395IKE5"/>
<sequence>MSGEYLTYLTAFGNCTMAEKSRLDCELADRAKSDFISVVSHEPRPPLHGVLASAEALQETSTGDEKDDMIR</sequence>
<dbReference type="Pfam" id="PF00512">
    <property type="entry name" value="HisKA"/>
    <property type="match status" value="1"/>
</dbReference>
<evidence type="ECO:0000256" key="1">
    <source>
        <dbReference type="SAM" id="MobiDB-lite"/>
    </source>
</evidence>
<dbReference type="GO" id="GO:0000155">
    <property type="term" value="F:phosphorelay sensor kinase activity"/>
    <property type="evidence" value="ECO:0007669"/>
    <property type="project" value="InterPro"/>
</dbReference>
<dbReference type="CDD" id="cd00082">
    <property type="entry name" value="HisKA"/>
    <property type="match status" value="1"/>
</dbReference>
<proteinExistence type="predicted"/>
<feature type="region of interest" description="Disordered" evidence="1">
    <location>
        <begin position="47"/>
        <end position="71"/>
    </location>
</feature>
<evidence type="ECO:0000313" key="3">
    <source>
        <dbReference type="EMBL" id="RAL60842.1"/>
    </source>
</evidence>
<protein>
    <recommendedName>
        <fullName evidence="2">Signal transduction histidine kinase dimerisation/phosphoacceptor domain-containing protein</fullName>
    </recommendedName>
</protein>
<dbReference type="SUPFAM" id="SSF47384">
    <property type="entry name" value="Homodimeric domain of signal transducing histidine kinase"/>
    <property type="match status" value="1"/>
</dbReference>
<reference evidence="3 4" key="1">
    <citation type="submission" date="2018-06" db="EMBL/GenBank/DDBJ databases">
        <title>Genome Sequence of the Brown Rot Fungal Pathogen Monilinia fructigena.</title>
        <authorList>
            <person name="Landi L."/>
            <person name="De Miccolis Angelini R.M."/>
            <person name="Pollastro S."/>
            <person name="Abate D."/>
            <person name="Faretra F."/>
            <person name="Romanazzi G."/>
        </authorList>
    </citation>
    <scope>NUCLEOTIDE SEQUENCE [LARGE SCALE GENOMIC DNA]</scope>
    <source>
        <strain evidence="3 4">Mfrg269</strain>
    </source>
</reference>
<dbReference type="Gene3D" id="1.10.287.130">
    <property type="match status" value="1"/>
</dbReference>
<keyword evidence="4" id="KW-1185">Reference proteome</keyword>
<evidence type="ECO:0000313" key="4">
    <source>
        <dbReference type="Proteomes" id="UP000249056"/>
    </source>
</evidence>
<feature type="domain" description="Signal transduction histidine kinase dimerisation/phosphoacceptor" evidence="2">
    <location>
        <begin position="31"/>
        <end position="68"/>
    </location>
</feature>
<organism evidence="3 4">
    <name type="scientific">Monilinia fructigena</name>
    <dbReference type="NCBI Taxonomy" id="38457"/>
    <lineage>
        <taxon>Eukaryota</taxon>
        <taxon>Fungi</taxon>
        <taxon>Dikarya</taxon>
        <taxon>Ascomycota</taxon>
        <taxon>Pezizomycotina</taxon>
        <taxon>Leotiomycetes</taxon>
        <taxon>Helotiales</taxon>
        <taxon>Sclerotiniaceae</taxon>
        <taxon>Monilinia</taxon>
    </lineage>
</organism>
<gene>
    <name evidence="3" type="ORF">DID88_010167</name>
</gene>